<comment type="subunit">
    <text evidence="3">Homotetramer.</text>
</comment>
<dbReference type="InterPro" id="IPR023214">
    <property type="entry name" value="HAD_sf"/>
</dbReference>
<evidence type="ECO:0000256" key="3">
    <source>
        <dbReference type="ARBA" id="ARBA00011881"/>
    </source>
</evidence>
<dbReference type="InterPro" id="IPR036412">
    <property type="entry name" value="HAD-like_sf"/>
</dbReference>
<dbReference type="InterPro" id="IPR050793">
    <property type="entry name" value="CMP-NeuNAc_synthase"/>
</dbReference>
<dbReference type="Proteomes" id="UP000762676">
    <property type="component" value="Unassembled WGS sequence"/>
</dbReference>
<name>A0AAV4GRR5_9GAST</name>
<evidence type="ECO:0000256" key="2">
    <source>
        <dbReference type="ARBA" id="ARBA00005893"/>
    </source>
</evidence>
<gene>
    <name evidence="7" type="ORF">ElyMa_002512800</name>
</gene>
<proteinExistence type="inferred from homology"/>
<evidence type="ECO:0000256" key="6">
    <source>
        <dbReference type="ARBA" id="ARBA00022842"/>
    </source>
</evidence>
<reference evidence="7 8" key="1">
    <citation type="journal article" date="2021" name="Elife">
        <title>Chloroplast acquisition without the gene transfer in kleptoplastic sea slugs, Plakobranchus ocellatus.</title>
        <authorList>
            <person name="Maeda T."/>
            <person name="Takahashi S."/>
            <person name="Yoshida T."/>
            <person name="Shimamura S."/>
            <person name="Takaki Y."/>
            <person name="Nagai Y."/>
            <person name="Toyoda A."/>
            <person name="Suzuki Y."/>
            <person name="Arimoto A."/>
            <person name="Ishii H."/>
            <person name="Satoh N."/>
            <person name="Nishiyama T."/>
            <person name="Hasebe M."/>
            <person name="Maruyama T."/>
            <person name="Minagawa J."/>
            <person name="Obokata J."/>
            <person name="Shigenobu S."/>
        </authorList>
    </citation>
    <scope>NUCLEOTIDE SEQUENCE [LARGE SCALE GENOMIC DNA]</scope>
</reference>
<keyword evidence="5" id="KW-0378">Hydrolase</keyword>
<dbReference type="Pfam" id="PF08282">
    <property type="entry name" value="Hydrolase_3"/>
    <property type="match status" value="1"/>
</dbReference>
<dbReference type="GO" id="GO:0046872">
    <property type="term" value="F:metal ion binding"/>
    <property type="evidence" value="ECO:0007669"/>
    <property type="project" value="UniProtKB-KW"/>
</dbReference>
<sequence>MGMTNYKEKLQNIKSFVFDIDGILTGGDILITEEGRMLRTMSAKDSYAIRRAVEECFIVGIVSAVTDISVMHRLKQMNISDENVYLATQNKKKAFINFAEKNALSIDEIIYMGDDIPDIEPLQLAGLGTCAQDACEEVKAIAEYVSHKKGGRGCVRDIIRQTLKIQGKWDI</sequence>
<evidence type="ECO:0000313" key="7">
    <source>
        <dbReference type="EMBL" id="GFR88249.1"/>
    </source>
</evidence>
<keyword evidence="4" id="KW-0479">Metal-binding</keyword>
<dbReference type="SFLD" id="SFLDG01138">
    <property type="entry name" value="C1.6.2:_Deoxy-d-mannose-octulo"/>
    <property type="match status" value="1"/>
</dbReference>
<evidence type="ECO:0000256" key="4">
    <source>
        <dbReference type="ARBA" id="ARBA00022723"/>
    </source>
</evidence>
<keyword evidence="6" id="KW-0460">Magnesium</keyword>
<evidence type="ECO:0000256" key="1">
    <source>
        <dbReference type="ARBA" id="ARBA00001946"/>
    </source>
</evidence>
<accession>A0AAV4GRR5</accession>
<organism evidence="7 8">
    <name type="scientific">Elysia marginata</name>
    <dbReference type="NCBI Taxonomy" id="1093978"/>
    <lineage>
        <taxon>Eukaryota</taxon>
        <taxon>Metazoa</taxon>
        <taxon>Spiralia</taxon>
        <taxon>Lophotrochozoa</taxon>
        <taxon>Mollusca</taxon>
        <taxon>Gastropoda</taxon>
        <taxon>Heterobranchia</taxon>
        <taxon>Euthyneura</taxon>
        <taxon>Panpulmonata</taxon>
        <taxon>Sacoglossa</taxon>
        <taxon>Placobranchoidea</taxon>
        <taxon>Plakobranchidae</taxon>
        <taxon>Elysia</taxon>
    </lineage>
</organism>
<dbReference type="SFLD" id="SFLDS00003">
    <property type="entry name" value="Haloacid_Dehalogenase"/>
    <property type="match status" value="1"/>
</dbReference>
<dbReference type="InterPro" id="IPR010023">
    <property type="entry name" value="KdsC_fam"/>
</dbReference>
<dbReference type="SFLD" id="SFLDG01136">
    <property type="entry name" value="C1.6:_Phosphoserine_Phosphatas"/>
    <property type="match status" value="1"/>
</dbReference>
<dbReference type="GO" id="GO:0016788">
    <property type="term" value="F:hydrolase activity, acting on ester bonds"/>
    <property type="evidence" value="ECO:0007669"/>
    <property type="project" value="InterPro"/>
</dbReference>
<comment type="caution">
    <text evidence="7">The sequence shown here is derived from an EMBL/GenBank/DDBJ whole genome shotgun (WGS) entry which is preliminary data.</text>
</comment>
<protein>
    <submittedName>
        <fullName evidence="7">3-deoxy-D-manno-octulosonate 8-phosphate phosphatase</fullName>
    </submittedName>
</protein>
<dbReference type="SUPFAM" id="SSF56784">
    <property type="entry name" value="HAD-like"/>
    <property type="match status" value="1"/>
</dbReference>
<dbReference type="PANTHER" id="PTHR21485:SF3">
    <property type="entry name" value="N-ACYLNEURAMINATE CYTIDYLYLTRANSFERASE"/>
    <property type="match status" value="1"/>
</dbReference>
<dbReference type="EMBL" id="BMAT01005145">
    <property type="protein sequence ID" value="GFR88249.1"/>
    <property type="molecule type" value="Genomic_DNA"/>
</dbReference>
<dbReference type="AlphaFoldDB" id="A0AAV4GRR5"/>
<comment type="cofactor">
    <cofactor evidence="1">
        <name>Mg(2+)</name>
        <dbReference type="ChEBI" id="CHEBI:18420"/>
    </cofactor>
</comment>
<evidence type="ECO:0000256" key="5">
    <source>
        <dbReference type="ARBA" id="ARBA00022801"/>
    </source>
</evidence>
<dbReference type="Gene3D" id="3.40.50.1000">
    <property type="entry name" value="HAD superfamily/HAD-like"/>
    <property type="match status" value="1"/>
</dbReference>
<dbReference type="GO" id="GO:0008781">
    <property type="term" value="F:N-acylneuraminate cytidylyltransferase activity"/>
    <property type="evidence" value="ECO:0007669"/>
    <property type="project" value="TreeGrafter"/>
</dbReference>
<evidence type="ECO:0000313" key="8">
    <source>
        <dbReference type="Proteomes" id="UP000762676"/>
    </source>
</evidence>
<keyword evidence="8" id="KW-1185">Reference proteome</keyword>
<dbReference type="PANTHER" id="PTHR21485">
    <property type="entry name" value="HAD SUPERFAMILY MEMBERS CMAS AND KDSC"/>
    <property type="match status" value="1"/>
</dbReference>
<comment type="similarity">
    <text evidence="2">Belongs to the KdsC family.</text>
</comment>